<dbReference type="Proteomes" id="UP000662747">
    <property type="component" value="Chromosome"/>
</dbReference>
<dbReference type="Gene3D" id="3.40.50.410">
    <property type="entry name" value="von Willebrand factor, type A domain"/>
    <property type="match status" value="1"/>
</dbReference>
<dbReference type="InterPro" id="IPR002035">
    <property type="entry name" value="VWF_A"/>
</dbReference>
<organism evidence="2 3">
    <name type="scientific">Pyxidicoccus parkwayensis</name>
    <dbReference type="NCBI Taxonomy" id="2813578"/>
    <lineage>
        <taxon>Bacteria</taxon>
        <taxon>Pseudomonadati</taxon>
        <taxon>Myxococcota</taxon>
        <taxon>Myxococcia</taxon>
        <taxon>Myxococcales</taxon>
        <taxon>Cystobacterineae</taxon>
        <taxon>Myxococcaceae</taxon>
        <taxon>Pyxidicoccus</taxon>
    </lineage>
</organism>
<sequence length="273" mass="29321">MDKLSRLDLVFCVDLTSSMTPFIAQARAHVRRILDALTAVPGLDLCVALSGYRDHGFPEVLEVHSFTRDTSALARALDAAQVFSHASNTDAAEAVFAGLDAASKLPWREGAFKVVVLVGDAPPHACGGDGGHVPDRFRDKDPSGWDLDGLTNHLEAEGIFLHALAMVPSVHPHYDAALERAFRRLSISTGGTYRSASGADAALAIVEALVQRTSVEFAFDRRVHGAIEALPLLERGSPTLRESLAKQLGGTEVTISAALMRLRQRRLLPVGVE</sequence>
<protein>
    <submittedName>
        <fullName evidence="2">VWA domain-containing protein</fullName>
    </submittedName>
</protein>
<proteinExistence type="predicted"/>
<accession>A0ABX7NT87</accession>
<dbReference type="PANTHER" id="PTHR47763">
    <property type="entry name" value="ALPHA-PROTEIN KINASE VWKA"/>
    <property type="match status" value="1"/>
</dbReference>
<evidence type="ECO:0000313" key="2">
    <source>
        <dbReference type="EMBL" id="QSQ21688.1"/>
    </source>
</evidence>
<feature type="domain" description="VWFA" evidence="1">
    <location>
        <begin position="8"/>
        <end position="213"/>
    </location>
</feature>
<keyword evidence="3" id="KW-1185">Reference proteome</keyword>
<evidence type="ECO:0000259" key="1">
    <source>
        <dbReference type="PROSITE" id="PS50234"/>
    </source>
</evidence>
<reference evidence="2 3" key="1">
    <citation type="submission" date="2021-02" db="EMBL/GenBank/DDBJ databases">
        <title>De Novo genome assembly of isolated myxobacteria.</title>
        <authorList>
            <person name="Stevens D.C."/>
        </authorList>
    </citation>
    <scope>NUCLEOTIDE SEQUENCE [LARGE SCALE GENOMIC DNA]</scope>
    <source>
        <strain evidence="3">SCPEA02</strain>
    </source>
</reference>
<dbReference type="InterPro" id="IPR052969">
    <property type="entry name" value="Thr-specific_kinase-like"/>
</dbReference>
<dbReference type="EMBL" id="CP071090">
    <property type="protein sequence ID" value="QSQ21688.1"/>
    <property type="molecule type" value="Genomic_DNA"/>
</dbReference>
<gene>
    <name evidence="2" type="ORF">JY651_42105</name>
</gene>
<evidence type="ECO:0000313" key="3">
    <source>
        <dbReference type="Proteomes" id="UP000662747"/>
    </source>
</evidence>
<dbReference type="PROSITE" id="PS50234">
    <property type="entry name" value="VWFA"/>
    <property type="match status" value="1"/>
</dbReference>
<dbReference type="SUPFAM" id="SSF53300">
    <property type="entry name" value="vWA-like"/>
    <property type="match status" value="1"/>
</dbReference>
<dbReference type="RefSeq" id="WP_206723265.1">
    <property type="nucleotide sequence ID" value="NZ_CP071090.1"/>
</dbReference>
<name>A0ABX7NT87_9BACT</name>
<dbReference type="InterPro" id="IPR036465">
    <property type="entry name" value="vWFA_dom_sf"/>
</dbReference>